<dbReference type="Proteomes" id="UP001412067">
    <property type="component" value="Unassembled WGS sequence"/>
</dbReference>
<sequence length="85" mass="9685">MHETLAASLPPFRIVVFARADYWKKPFSLPLFPFIREYTGKVDELIKDNIEAKMEESAKENVEKEMVAQQEPSSIAYTVSGTSCE</sequence>
<gene>
    <name evidence="1" type="ORF">KSP40_PGU010470</name>
</gene>
<proteinExistence type="predicted"/>
<accession>A0ABR2N3S6</accession>
<keyword evidence="2" id="KW-1185">Reference proteome</keyword>
<protein>
    <submittedName>
        <fullName evidence="1">Uncharacterized protein</fullName>
    </submittedName>
</protein>
<reference evidence="1 2" key="1">
    <citation type="journal article" date="2022" name="Nat. Plants">
        <title>Genomes of leafy and leafless Platanthera orchids illuminate the evolution of mycoheterotrophy.</title>
        <authorList>
            <person name="Li M.H."/>
            <person name="Liu K.W."/>
            <person name="Li Z."/>
            <person name="Lu H.C."/>
            <person name="Ye Q.L."/>
            <person name="Zhang D."/>
            <person name="Wang J.Y."/>
            <person name="Li Y.F."/>
            <person name="Zhong Z.M."/>
            <person name="Liu X."/>
            <person name="Yu X."/>
            <person name="Liu D.K."/>
            <person name="Tu X.D."/>
            <person name="Liu B."/>
            <person name="Hao Y."/>
            <person name="Liao X.Y."/>
            <person name="Jiang Y.T."/>
            <person name="Sun W.H."/>
            <person name="Chen J."/>
            <person name="Chen Y.Q."/>
            <person name="Ai Y."/>
            <person name="Zhai J.W."/>
            <person name="Wu S.S."/>
            <person name="Zhou Z."/>
            <person name="Hsiao Y.Y."/>
            <person name="Wu W.L."/>
            <person name="Chen Y.Y."/>
            <person name="Lin Y.F."/>
            <person name="Hsu J.L."/>
            <person name="Li C.Y."/>
            <person name="Wang Z.W."/>
            <person name="Zhao X."/>
            <person name="Zhong W.Y."/>
            <person name="Ma X.K."/>
            <person name="Ma L."/>
            <person name="Huang J."/>
            <person name="Chen G.Z."/>
            <person name="Huang M.Z."/>
            <person name="Huang L."/>
            <person name="Peng D.H."/>
            <person name="Luo Y.B."/>
            <person name="Zou S.Q."/>
            <person name="Chen S.P."/>
            <person name="Lan S."/>
            <person name="Tsai W.C."/>
            <person name="Van de Peer Y."/>
            <person name="Liu Z.J."/>
        </authorList>
    </citation>
    <scope>NUCLEOTIDE SEQUENCE [LARGE SCALE GENOMIC DNA]</scope>
    <source>
        <strain evidence="1">Lor288</strain>
    </source>
</reference>
<organism evidence="1 2">
    <name type="scientific">Platanthera guangdongensis</name>
    <dbReference type="NCBI Taxonomy" id="2320717"/>
    <lineage>
        <taxon>Eukaryota</taxon>
        <taxon>Viridiplantae</taxon>
        <taxon>Streptophyta</taxon>
        <taxon>Embryophyta</taxon>
        <taxon>Tracheophyta</taxon>
        <taxon>Spermatophyta</taxon>
        <taxon>Magnoliopsida</taxon>
        <taxon>Liliopsida</taxon>
        <taxon>Asparagales</taxon>
        <taxon>Orchidaceae</taxon>
        <taxon>Orchidoideae</taxon>
        <taxon>Orchideae</taxon>
        <taxon>Orchidinae</taxon>
        <taxon>Platanthera</taxon>
    </lineage>
</organism>
<evidence type="ECO:0000313" key="2">
    <source>
        <dbReference type="Proteomes" id="UP001412067"/>
    </source>
</evidence>
<dbReference type="EMBL" id="JBBWWR010000002">
    <property type="protein sequence ID" value="KAK8970538.1"/>
    <property type="molecule type" value="Genomic_DNA"/>
</dbReference>
<comment type="caution">
    <text evidence="1">The sequence shown here is derived from an EMBL/GenBank/DDBJ whole genome shotgun (WGS) entry which is preliminary data.</text>
</comment>
<evidence type="ECO:0000313" key="1">
    <source>
        <dbReference type="EMBL" id="KAK8970538.1"/>
    </source>
</evidence>
<name>A0ABR2N3S6_9ASPA</name>